<dbReference type="Pfam" id="PF14494">
    <property type="entry name" value="DUF4436"/>
    <property type="match status" value="1"/>
</dbReference>
<sequence>MANTPTTGDGTDPPGDATRPVRRGVSSARWTRRGRDGALAGRNRIRRQVEPITNLGLRRWPDKQTRPIRNLLILVVLLGPLLGLAIAVTSIPAGPTDQVLSSGPTEDGGVKIGRNEVGASVTLLNPDLARGELTARVVIQPGSDLIAGDLTLTRTIRVNVLSDVAGRIQTVFDAGSRVEPVTATLQLSGSRLTRYPVDNYLVNFKLLVQREIDPGEGQAIPDQPEFENVPIVATVQSSLSDLRASGTTHPGNESNVLNADFDLERPRSVVVFAVALMGLAWLLALGCVALAWGVLVQAREIPVWSWGFYAGVLFALPQLRNGLPGSPPFGSIIDWAAYYWALGLVGVSLLALILAGNVAIRSVRTDSDAELEPDSDPDPDRGDSGPQSPA</sequence>
<keyword evidence="2" id="KW-0812">Transmembrane</keyword>
<reference evidence="3 4" key="1">
    <citation type="journal article" date="2013" name="ISME J.">
        <title>Metabolic model for the filamentous 'Candidatus Microthrix parvicella' based on genomic and metagenomic analyses.</title>
        <authorList>
            <person name="Jon McIlroy S."/>
            <person name="Kristiansen R."/>
            <person name="Albertsen M."/>
            <person name="Michael Karst S."/>
            <person name="Rossetti S."/>
            <person name="Lund Nielsen J."/>
            <person name="Tandoi V."/>
            <person name="James Seviour R."/>
            <person name="Nielsen P.H."/>
        </authorList>
    </citation>
    <scope>NUCLEOTIDE SEQUENCE [LARGE SCALE GENOMIC DNA]</scope>
    <source>
        <strain evidence="3 4">RN1</strain>
    </source>
</reference>
<evidence type="ECO:0000256" key="1">
    <source>
        <dbReference type="SAM" id="MobiDB-lite"/>
    </source>
</evidence>
<dbReference type="OrthoDB" id="8438075at2"/>
<dbReference type="Proteomes" id="UP000018291">
    <property type="component" value="Unassembled WGS sequence"/>
</dbReference>
<feature type="transmembrane region" description="Helical" evidence="2">
    <location>
        <begin position="269"/>
        <end position="294"/>
    </location>
</feature>
<evidence type="ECO:0000313" key="3">
    <source>
        <dbReference type="EMBL" id="CCM63883.1"/>
    </source>
</evidence>
<dbReference type="InterPro" id="IPR027948">
    <property type="entry name" value="DUF4436"/>
</dbReference>
<dbReference type="RefSeq" id="WP_012227190.1">
    <property type="nucleotide sequence ID" value="NZ_HG422565.1"/>
</dbReference>
<feature type="compositionally biased region" description="Acidic residues" evidence="1">
    <location>
        <begin position="368"/>
        <end position="377"/>
    </location>
</feature>
<proteinExistence type="predicted"/>
<accession>R4YZJ2</accession>
<feature type="transmembrane region" description="Helical" evidence="2">
    <location>
        <begin position="339"/>
        <end position="360"/>
    </location>
</feature>
<evidence type="ECO:0000256" key="2">
    <source>
        <dbReference type="SAM" id="Phobius"/>
    </source>
</evidence>
<dbReference type="STRING" id="1229780.BN381_300030"/>
<dbReference type="EMBL" id="CANL01000024">
    <property type="protein sequence ID" value="CCM63883.1"/>
    <property type="molecule type" value="Genomic_DNA"/>
</dbReference>
<feature type="region of interest" description="Disordered" evidence="1">
    <location>
        <begin position="366"/>
        <end position="390"/>
    </location>
</feature>
<organism evidence="3 4">
    <name type="scientific">Candidatus Neomicrothrix parvicella RN1</name>
    <dbReference type="NCBI Taxonomy" id="1229780"/>
    <lineage>
        <taxon>Bacteria</taxon>
        <taxon>Bacillati</taxon>
        <taxon>Actinomycetota</taxon>
        <taxon>Acidimicrobiia</taxon>
        <taxon>Acidimicrobiales</taxon>
        <taxon>Microthrixaceae</taxon>
        <taxon>Candidatus Neomicrothrix</taxon>
    </lineage>
</organism>
<evidence type="ECO:0000313" key="4">
    <source>
        <dbReference type="Proteomes" id="UP000018291"/>
    </source>
</evidence>
<name>R4YZJ2_9ACTN</name>
<protein>
    <recommendedName>
        <fullName evidence="5">DUF4436 domain-containing protein</fullName>
    </recommendedName>
</protein>
<feature type="transmembrane region" description="Helical" evidence="2">
    <location>
        <begin position="71"/>
        <end position="91"/>
    </location>
</feature>
<keyword evidence="4" id="KW-1185">Reference proteome</keyword>
<dbReference type="HOGENOM" id="CLU_707299_0_0_11"/>
<feature type="region of interest" description="Disordered" evidence="1">
    <location>
        <begin position="1"/>
        <end position="39"/>
    </location>
</feature>
<feature type="compositionally biased region" description="Low complexity" evidence="1">
    <location>
        <begin position="1"/>
        <end position="16"/>
    </location>
</feature>
<gene>
    <name evidence="3" type="ORF">BN381_300030</name>
</gene>
<keyword evidence="2" id="KW-1133">Transmembrane helix</keyword>
<evidence type="ECO:0008006" key="5">
    <source>
        <dbReference type="Google" id="ProtNLM"/>
    </source>
</evidence>
<feature type="transmembrane region" description="Helical" evidence="2">
    <location>
        <begin position="301"/>
        <end position="319"/>
    </location>
</feature>
<comment type="caution">
    <text evidence="3">The sequence shown here is derived from an EMBL/GenBank/DDBJ whole genome shotgun (WGS) entry which is preliminary data.</text>
</comment>
<dbReference type="AlphaFoldDB" id="R4YZJ2"/>
<keyword evidence="2" id="KW-0472">Membrane</keyword>